<dbReference type="GO" id="GO:0051301">
    <property type="term" value="P:cell division"/>
    <property type="evidence" value="ECO:0007669"/>
    <property type="project" value="UniProtKB-KW"/>
</dbReference>
<feature type="domain" description="Nuclear condensin complex subunit 3 C-terminal" evidence="9">
    <location>
        <begin position="600"/>
        <end position="879"/>
    </location>
</feature>
<evidence type="ECO:0000313" key="11">
    <source>
        <dbReference type="Proteomes" id="UP000541558"/>
    </source>
</evidence>
<evidence type="ECO:0000256" key="3">
    <source>
        <dbReference type="ARBA" id="ARBA00022454"/>
    </source>
</evidence>
<dbReference type="PANTHER" id="PTHR14418:SF5">
    <property type="entry name" value="CONDENSIN COMPLEX SUBUNIT 3"/>
    <property type="match status" value="1"/>
</dbReference>
<sequence length="1182" mass="130944">MAKAKAPEEPIDLESLHEAIATIFDQVQTSLANHKKNCVALYKLHLRAAAVLTQTQKKNGTVSTKYTGERAFAESFLDMLNRILGMKKGPPAADRIVKFVGSYVQYSNEKVMQEQEKAGSSEEEDTETTTSRFVARIIGWLLQGFQAKNKNARFRCLHIVSELISHVGDLEDDTYGLLREGLIERLNDKETLIRAHAAAALSKLVGSEDPDELEEGEQSVLDILLEVLASDPAAEVRRASLLNVPLTPATLDTILKRTRDVDTTTRKIMYTAVLPKLGHPRHLSLVQREQVIKDGLGDREPGVRVAAGKLLTKWFDVILAEQDERTQDGSLAGWEGDDAGIMKGLIRFLALFDVIGSGEAIAVDTLISIFVTRPDIPEAFVFPEQYWQHLTPESAVLARVFVEYCIKNGNEARLEAAALPVVTAFAFIFQEAYNHLLNVLQKIEAAKLVAAGLDEYEDEDALEEELAKKEVILGELLRMALKLDYMDEIGRRKVFTVVKEMLAHPQLPPSLIERCVDVLKEIMPSERDLIRVVVEIIVELRENEELEDVDNILGDLDDQDPDQSSATEPISRGGRSARKPRDRDAMSSEERREADITDIRCLMLCTAVLERVNGSFEDNSTLEGILADLIVPSVKRKELAMREKALVSLGLCCLIAKNMALRSFQLFMGQIENAPPELKVQVLKVTLDLLIMYDQEFFKKSEAIATQITNFLVQTLQNEEIPAAQAVLCTGICKLVLAGIINDPNVLVTLALLYISPGTADNQELRQCLSYFFPVYSYASAANQCRVQSMYLLAYDQAKEMHDDLEDGQQMISPYDFGLMLVDWTDPAKAVQIAQIEHSPDEPVAHAELAIQILSALYDEDRSDSDKKAFCQTLNQLHIPAELDSKSIHKLDLLVSYLSDQCPLNNTANEKLFARFKSRVASQFAKQLKEKELDPAAYAEEEDVLKVYECIAVDPPKGGVKAVRPPPSSPAKPDGEGEGDEVEGEQEPASRGTERTSTRSRASTSGETASAVTATTEALGEEEGDKEEDEEEKDEEEKDEEPTPQPEERPSTPQKKKGTKRVHTPGTGRGEERKRTRRGTATRRTSKVVEAEDDEAEADQDDSDRARSPTPKKKATKAKPPPKPRAKSTRASAAPRTTAAAAAGKRKRKQQQEESDEEKENAAVSAATGVEEEGDLSGIESD</sequence>
<dbReference type="Proteomes" id="UP000541558">
    <property type="component" value="Unassembled WGS sequence"/>
</dbReference>
<dbReference type="OrthoDB" id="27187at2759"/>
<dbReference type="Pfam" id="PF12719">
    <property type="entry name" value="Cnd3"/>
    <property type="match status" value="1"/>
</dbReference>
<evidence type="ECO:0000259" key="9">
    <source>
        <dbReference type="Pfam" id="PF12719"/>
    </source>
</evidence>
<proteinExistence type="inferred from homology"/>
<feature type="compositionally biased region" description="Acidic residues" evidence="8">
    <location>
        <begin position="976"/>
        <end position="986"/>
    </location>
</feature>
<gene>
    <name evidence="10" type="ORF">D9611_010516</name>
</gene>
<reference evidence="10 11" key="1">
    <citation type="journal article" date="2020" name="ISME J.">
        <title>Uncovering the hidden diversity of litter-decomposition mechanisms in mushroom-forming fungi.</title>
        <authorList>
            <person name="Floudas D."/>
            <person name="Bentzer J."/>
            <person name="Ahren D."/>
            <person name="Johansson T."/>
            <person name="Persson P."/>
            <person name="Tunlid A."/>
        </authorList>
    </citation>
    <scope>NUCLEOTIDE SEQUENCE [LARGE SCALE GENOMIC DNA]</scope>
    <source>
        <strain evidence="10 11">CBS 175.51</strain>
    </source>
</reference>
<name>A0A8H5FB94_9AGAR</name>
<feature type="compositionally biased region" description="Acidic residues" evidence="8">
    <location>
        <begin position="1091"/>
        <end position="1102"/>
    </location>
</feature>
<feature type="region of interest" description="Disordered" evidence="8">
    <location>
        <begin position="956"/>
        <end position="1182"/>
    </location>
</feature>
<evidence type="ECO:0000256" key="7">
    <source>
        <dbReference type="ARBA" id="ARBA00023306"/>
    </source>
</evidence>
<dbReference type="Gene3D" id="1.25.10.10">
    <property type="entry name" value="Leucine-rich Repeat Variant"/>
    <property type="match status" value="1"/>
</dbReference>
<evidence type="ECO:0000256" key="6">
    <source>
        <dbReference type="ARBA" id="ARBA00023067"/>
    </source>
</evidence>
<feature type="compositionally biased region" description="Low complexity" evidence="8">
    <location>
        <begin position="1129"/>
        <end position="1143"/>
    </location>
</feature>
<keyword evidence="5" id="KW-0498">Mitosis</keyword>
<evidence type="ECO:0000256" key="1">
    <source>
        <dbReference type="ARBA" id="ARBA00004286"/>
    </source>
</evidence>
<feature type="compositionally biased region" description="Low complexity" evidence="8">
    <location>
        <begin position="999"/>
        <end position="1018"/>
    </location>
</feature>
<keyword evidence="4" id="KW-0132">Cell division</keyword>
<feature type="compositionally biased region" description="Basic residues" evidence="8">
    <location>
        <begin position="1054"/>
        <end position="1063"/>
    </location>
</feature>
<evidence type="ECO:0000256" key="4">
    <source>
        <dbReference type="ARBA" id="ARBA00022618"/>
    </source>
</evidence>
<keyword evidence="3" id="KW-0158">Chromosome</keyword>
<dbReference type="GO" id="GO:0000793">
    <property type="term" value="C:condensed chromosome"/>
    <property type="evidence" value="ECO:0007669"/>
    <property type="project" value="TreeGrafter"/>
</dbReference>
<dbReference type="InterPro" id="IPR027165">
    <property type="entry name" value="CND3"/>
</dbReference>
<dbReference type="PANTHER" id="PTHR14418">
    <property type="entry name" value="CONDENSIN COMPLEX SUBUNIT 3-RELATED"/>
    <property type="match status" value="1"/>
</dbReference>
<dbReference type="GO" id="GO:0000796">
    <property type="term" value="C:condensin complex"/>
    <property type="evidence" value="ECO:0007669"/>
    <property type="project" value="InterPro"/>
</dbReference>
<organism evidence="10 11">
    <name type="scientific">Ephemerocybe angulata</name>
    <dbReference type="NCBI Taxonomy" id="980116"/>
    <lineage>
        <taxon>Eukaryota</taxon>
        <taxon>Fungi</taxon>
        <taxon>Dikarya</taxon>
        <taxon>Basidiomycota</taxon>
        <taxon>Agaricomycotina</taxon>
        <taxon>Agaricomycetes</taxon>
        <taxon>Agaricomycetidae</taxon>
        <taxon>Agaricales</taxon>
        <taxon>Agaricineae</taxon>
        <taxon>Psathyrellaceae</taxon>
        <taxon>Ephemerocybe</taxon>
    </lineage>
</organism>
<dbReference type="InterPro" id="IPR011989">
    <property type="entry name" value="ARM-like"/>
</dbReference>
<dbReference type="SUPFAM" id="SSF48371">
    <property type="entry name" value="ARM repeat"/>
    <property type="match status" value="1"/>
</dbReference>
<feature type="compositionally biased region" description="Acidic residues" evidence="8">
    <location>
        <begin position="1019"/>
        <end position="1042"/>
    </location>
</feature>
<protein>
    <recommendedName>
        <fullName evidence="9">Nuclear condensin complex subunit 3 C-terminal domain-containing protein</fullName>
    </recommendedName>
</protein>
<dbReference type="GO" id="GO:0007076">
    <property type="term" value="P:mitotic chromosome condensation"/>
    <property type="evidence" value="ECO:0007669"/>
    <property type="project" value="InterPro"/>
</dbReference>
<comment type="similarity">
    <text evidence="2">Belongs to the CND3 (condensin subunit 3) family.</text>
</comment>
<keyword evidence="6" id="KW-0226">DNA condensation</keyword>
<evidence type="ECO:0000256" key="8">
    <source>
        <dbReference type="SAM" id="MobiDB-lite"/>
    </source>
</evidence>
<feature type="compositionally biased region" description="Acidic residues" evidence="8">
    <location>
        <begin position="1170"/>
        <end position="1182"/>
    </location>
</feature>
<comment type="caution">
    <text evidence="10">The sequence shown here is derived from an EMBL/GenBank/DDBJ whole genome shotgun (WGS) entry which is preliminary data.</text>
</comment>
<dbReference type="EMBL" id="JAACJK010000117">
    <property type="protein sequence ID" value="KAF5330028.1"/>
    <property type="molecule type" value="Genomic_DNA"/>
</dbReference>
<evidence type="ECO:0000256" key="5">
    <source>
        <dbReference type="ARBA" id="ARBA00022776"/>
    </source>
</evidence>
<feature type="region of interest" description="Disordered" evidence="8">
    <location>
        <begin position="553"/>
        <end position="591"/>
    </location>
</feature>
<keyword evidence="11" id="KW-1185">Reference proteome</keyword>
<evidence type="ECO:0000256" key="2">
    <source>
        <dbReference type="ARBA" id="ARBA00006533"/>
    </source>
</evidence>
<keyword evidence="7" id="KW-0131">Cell cycle</keyword>
<comment type="subcellular location">
    <subcellularLocation>
        <location evidence="1">Chromosome</location>
    </subcellularLocation>
</comment>
<feature type="compositionally biased region" description="Basic residues" evidence="8">
    <location>
        <begin position="1075"/>
        <end position="1086"/>
    </location>
</feature>
<dbReference type="InterPro" id="IPR016024">
    <property type="entry name" value="ARM-type_fold"/>
</dbReference>
<dbReference type="InterPro" id="IPR025977">
    <property type="entry name" value="Cnd3_C"/>
</dbReference>
<evidence type="ECO:0000313" key="10">
    <source>
        <dbReference type="EMBL" id="KAF5330028.1"/>
    </source>
</evidence>
<dbReference type="AlphaFoldDB" id="A0A8H5FB94"/>
<feature type="compositionally biased region" description="Basic residues" evidence="8">
    <location>
        <begin position="1110"/>
        <end position="1128"/>
    </location>
</feature>
<accession>A0A8H5FB94</accession>
<feature type="compositionally biased region" description="Basic and acidic residues" evidence="8">
    <location>
        <begin position="579"/>
        <end position="591"/>
    </location>
</feature>